<gene>
    <name evidence="21" type="ORF">FHS87_001807</name>
</gene>
<dbReference type="PROSITE" id="PS50846">
    <property type="entry name" value="HMA_2"/>
    <property type="match status" value="2"/>
</dbReference>
<evidence type="ECO:0000256" key="13">
    <source>
        <dbReference type="ARBA" id="ARBA00022967"/>
    </source>
</evidence>
<keyword evidence="7 18" id="KW-0479">Metal-binding</keyword>
<dbReference type="Pfam" id="PF00702">
    <property type="entry name" value="Hydrolase"/>
    <property type="match status" value="1"/>
</dbReference>
<dbReference type="GO" id="GO:0043682">
    <property type="term" value="F:P-type divalent copper transporter activity"/>
    <property type="evidence" value="ECO:0007669"/>
    <property type="project" value="TreeGrafter"/>
</dbReference>
<feature type="transmembrane region" description="Helical" evidence="18">
    <location>
        <begin position="245"/>
        <end position="267"/>
    </location>
</feature>
<dbReference type="GO" id="GO:0060003">
    <property type="term" value="P:copper ion export"/>
    <property type="evidence" value="ECO:0007669"/>
    <property type="project" value="UniProtKB-ARBA"/>
</dbReference>
<feature type="transmembrane region" description="Helical" evidence="18">
    <location>
        <begin position="273"/>
        <end position="292"/>
    </location>
</feature>
<dbReference type="CDD" id="cd00371">
    <property type="entry name" value="HMA"/>
    <property type="match status" value="2"/>
</dbReference>
<feature type="transmembrane region" description="Helical" evidence="18">
    <location>
        <begin position="176"/>
        <end position="195"/>
    </location>
</feature>
<keyword evidence="8" id="KW-0677">Repeat</keyword>
<keyword evidence="10" id="KW-0187">Copper transport</keyword>
<dbReference type="Gene3D" id="3.40.50.1000">
    <property type="entry name" value="HAD superfamily/HAD-like"/>
    <property type="match status" value="1"/>
</dbReference>
<dbReference type="FunFam" id="2.70.150.10:FF:000020">
    <property type="entry name" value="Copper-exporting P-type ATPase A"/>
    <property type="match status" value="1"/>
</dbReference>
<dbReference type="RefSeq" id="WP_221299717.1">
    <property type="nucleotide sequence ID" value="NZ_JACIJD010000007.1"/>
</dbReference>
<dbReference type="GO" id="GO:0016887">
    <property type="term" value="F:ATP hydrolysis activity"/>
    <property type="evidence" value="ECO:0007669"/>
    <property type="project" value="InterPro"/>
</dbReference>
<dbReference type="NCBIfam" id="TIGR01525">
    <property type="entry name" value="ATPase-IB_hvy"/>
    <property type="match status" value="1"/>
</dbReference>
<feature type="domain" description="HMA" evidence="20">
    <location>
        <begin position="73"/>
        <end position="139"/>
    </location>
</feature>
<dbReference type="CDD" id="cd02094">
    <property type="entry name" value="P-type_ATPase_Cu-like"/>
    <property type="match status" value="1"/>
</dbReference>
<dbReference type="SFLD" id="SFLDF00027">
    <property type="entry name" value="p-type_atpase"/>
    <property type="match status" value="1"/>
</dbReference>
<evidence type="ECO:0000256" key="9">
    <source>
        <dbReference type="ARBA" id="ARBA00022741"/>
    </source>
</evidence>
<dbReference type="SUPFAM" id="SSF56784">
    <property type="entry name" value="HAD-like"/>
    <property type="match status" value="1"/>
</dbReference>
<dbReference type="FunFam" id="3.30.70.100:FF:000005">
    <property type="entry name" value="Copper-exporting P-type ATPase A"/>
    <property type="match status" value="1"/>
</dbReference>
<evidence type="ECO:0000256" key="15">
    <source>
        <dbReference type="ARBA" id="ARBA00023008"/>
    </source>
</evidence>
<dbReference type="SFLD" id="SFLDS00003">
    <property type="entry name" value="Haloacid_Dehalogenase"/>
    <property type="match status" value="1"/>
</dbReference>
<evidence type="ECO:0000256" key="7">
    <source>
        <dbReference type="ARBA" id="ARBA00022723"/>
    </source>
</evidence>
<dbReference type="InterPro" id="IPR023299">
    <property type="entry name" value="ATPase_P-typ_cyto_dom_N"/>
</dbReference>
<evidence type="ECO:0000256" key="16">
    <source>
        <dbReference type="ARBA" id="ARBA00023065"/>
    </source>
</evidence>
<evidence type="ECO:0000256" key="6">
    <source>
        <dbReference type="ARBA" id="ARBA00022692"/>
    </source>
</evidence>
<keyword evidence="15" id="KW-0186">Copper</keyword>
<dbReference type="SUPFAM" id="SSF55008">
    <property type="entry name" value="HMA, heavy metal-associated domain"/>
    <property type="match status" value="2"/>
</dbReference>
<dbReference type="GO" id="GO:0005524">
    <property type="term" value="F:ATP binding"/>
    <property type="evidence" value="ECO:0007669"/>
    <property type="project" value="UniProtKB-UniRule"/>
</dbReference>
<comment type="subcellular location">
    <subcellularLocation>
        <location evidence="1">Cell membrane</location>
        <topology evidence="1">Multi-pass membrane protein</topology>
    </subcellularLocation>
</comment>
<feature type="transmembrane region" description="Helical" evidence="18">
    <location>
        <begin position="767"/>
        <end position="786"/>
    </location>
</feature>
<evidence type="ECO:0000256" key="12">
    <source>
        <dbReference type="ARBA" id="ARBA00022842"/>
    </source>
</evidence>
<dbReference type="InterPro" id="IPR006122">
    <property type="entry name" value="HMA_Cu_ion-bd"/>
</dbReference>
<feature type="transmembrane region" description="Helical" evidence="18">
    <location>
        <begin position="455"/>
        <end position="479"/>
    </location>
</feature>
<keyword evidence="12" id="KW-0460">Magnesium</keyword>
<feature type="transmembrane region" description="Helical" evidence="18">
    <location>
        <begin position="792"/>
        <end position="809"/>
    </location>
</feature>
<dbReference type="GO" id="GO:0005886">
    <property type="term" value="C:plasma membrane"/>
    <property type="evidence" value="ECO:0007669"/>
    <property type="project" value="UniProtKB-SubCell"/>
</dbReference>
<dbReference type="EMBL" id="JACIJD010000007">
    <property type="protein sequence ID" value="MBB5693770.1"/>
    <property type="molecule type" value="Genomic_DNA"/>
</dbReference>
<dbReference type="PANTHER" id="PTHR43520">
    <property type="entry name" value="ATP7, ISOFORM B"/>
    <property type="match status" value="1"/>
</dbReference>
<accession>A0A840Y2A6</accession>
<dbReference type="InterPro" id="IPR036163">
    <property type="entry name" value="HMA_dom_sf"/>
</dbReference>
<dbReference type="InterPro" id="IPR027256">
    <property type="entry name" value="P-typ_ATPase_IB"/>
</dbReference>
<protein>
    <recommendedName>
        <fullName evidence="3">P-type Cu(+) transporter</fullName>
        <ecNumber evidence="3">7.2.2.8</ecNumber>
    </recommendedName>
</protein>
<evidence type="ECO:0000256" key="3">
    <source>
        <dbReference type="ARBA" id="ARBA00012517"/>
    </source>
</evidence>
<feature type="domain" description="HMA" evidence="20">
    <location>
        <begin position="7"/>
        <end position="71"/>
    </location>
</feature>
<dbReference type="GO" id="GO:0055070">
    <property type="term" value="P:copper ion homeostasis"/>
    <property type="evidence" value="ECO:0007669"/>
    <property type="project" value="TreeGrafter"/>
</dbReference>
<dbReference type="InterPro" id="IPR036412">
    <property type="entry name" value="HAD-like_sf"/>
</dbReference>
<keyword evidence="9 18" id="KW-0547">Nucleotide-binding</keyword>
<reference evidence="21 22" key="1">
    <citation type="submission" date="2020-08" db="EMBL/GenBank/DDBJ databases">
        <title>Genomic Encyclopedia of Type Strains, Phase IV (KMG-IV): sequencing the most valuable type-strain genomes for metagenomic binning, comparative biology and taxonomic classification.</title>
        <authorList>
            <person name="Goeker M."/>
        </authorList>
    </citation>
    <scope>NUCLEOTIDE SEQUENCE [LARGE SCALE GENOMIC DNA]</scope>
    <source>
        <strain evidence="21 22">DSM 25622</strain>
    </source>
</reference>
<dbReference type="InterPro" id="IPR023298">
    <property type="entry name" value="ATPase_P-typ_TM_dom_sf"/>
</dbReference>
<dbReference type="InterPro" id="IPR018303">
    <property type="entry name" value="ATPase_P-typ_P_site"/>
</dbReference>
<dbReference type="InterPro" id="IPR044492">
    <property type="entry name" value="P_typ_ATPase_HD_dom"/>
</dbReference>
<evidence type="ECO:0000256" key="8">
    <source>
        <dbReference type="ARBA" id="ARBA00022737"/>
    </source>
</evidence>
<dbReference type="InterPro" id="IPR017969">
    <property type="entry name" value="Heavy-metal-associated_CS"/>
</dbReference>
<keyword evidence="16" id="KW-0406">Ion transport</keyword>
<dbReference type="InterPro" id="IPR023214">
    <property type="entry name" value="HAD_sf"/>
</dbReference>
<dbReference type="NCBIfam" id="TIGR00003">
    <property type="entry name" value="copper ion binding protein"/>
    <property type="match status" value="1"/>
</dbReference>
<sequence length="814" mass="83153">MPVAEASRLTLPVEGMHCAGCAGKVERALAALPGVSGAAVNLATHRVTVEGEALDAEALRDAISRAGFASPEEATEIGVEGMSCAACAGRVERALAALPGVNAAVVNLATRRATVRHAPGAVDRPALEAAVRAAGYQPAPEAAEPSPGDDTPSAASPDHHAAPPVRGEEAGLRRDAIVALLLAAPLFLVEMGGHLLPALHHAVGGPAWNWTQLALATAAMFGPGLRFHRTGWPALFRGGPEMNSLVALGTLAAWGYSAVVLLAPGLVPETQRHLYFEASAVIVALVLLGRWLEARSRGRASAAIRRLLDLQPPTARVERGGREEEIPAAALRVGDVLRLRPGERVPTDALVLEGESHIDESMVTGESIPVRRGPGEAVVGGTVNGAGSLRLRATAVGSATVLARITRLVEEAQGGKLPIQALADRVTRWFVPAVMALAALTFLGWLLLAGGVAEALVAAVSVLIIACPCAMGLATPVAVMVGTGRGAELGVLFRRGAALQALRDVTVVAMDKTGTLTEGRPALTDLIPAPGFDKATLLPLIAGAESGSEHPVARAIREAATERGLPVPAASGFQALPGMGLRAGVGGHRVEVGADRFMAALGLEVAPFAAEAARLADAGRTPVYAAVDGRLAGILAVADPVRPTAAPALSALRAMGLRLAMVSGDNRRTAEAVARPLGIGEVRAEVLPEGKVEAVRGLRGAGRLAFVGDGINDAPALAAADVGIAIGTGTDVAIESADVVLISGDPRGVPTAVALSRATLANIRQNLFWAFAYNVVLIPVAMAGLLSPMLAAAAMGLSSVFVVGNALRLRSFEA</sequence>
<dbReference type="Gene3D" id="2.70.150.10">
    <property type="entry name" value="Calcium-transporting ATPase, cytoplasmic transduction domain A"/>
    <property type="match status" value="1"/>
</dbReference>
<dbReference type="InterPro" id="IPR006121">
    <property type="entry name" value="HMA_dom"/>
</dbReference>
<evidence type="ECO:0000256" key="19">
    <source>
        <dbReference type="SAM" id="MobiDB-lite"/>
    </source>
</evidence>
<dbReference type="AlphaFoldDB" id="A0A840Y2A6"/>
<dbReference type="EC" id="7.2.2.8" evidence="3"/>
<dbReference type="PRINTS" id="PR00119">
    <property type="entry name" value="CATATPASE"/>
</dbReference>
<evidence type="ECO:0000256" key="14">
    <source>
        <dbReference type="ARBA" id="ARBA00022989"/>
    </source>
</evidence>
<feature type="transmembrane region" description="Helical" evidence="18">
    <location>
        <begin position="207"/>
        <end position="225"/>
    </location>
</feature>
<comment type="caution">
    <text evidence="21">The sequence shown here is derived from an EMBL/GenBank/DDBJ whole genome shotgun (WGS) entry which is preliminary data.</text>
</comment>
<dbReference type="Gene3D" id="3.30.70.100">
    <property type="match status" value="2"/>
</dbReference>
<dbReference type="InterPro" id="IPR008250">
    <property type="entry name" value="ATPase_P-typ_transduc_dom_A_sf"/>
</dbReference>
<dbReference type="SUPFAM" id="SSF81665">
    <property type="entry name" value="Calcium ATPase, transmembrane domain M"/>
    <property type="match status" value="1"/>
</dbReference>
<comment type="similarity">
    <text evidence="2 18">Belongs to the cation transport ATPase (P-type) (TC 3.A.3) family. Type IB subfamily.</text>
</comment>
<evidence type="ECO:0000256" key="18">
    <source>
        <dbReference type="RuleBase" id="RU362081"/>
    </source>
</evidence>
<organism evidence="21 22">
    <name type="scientific">Muricoccus pecuniae</name>
    <dbReference type="NCBI Taxonomy" id="693023"/>
    <lineage>
        <taxon>Bacteria</taxon>
        <taxon>Pseudomonadati</taxon>
        <taxon>Pseudomonadota</taxon>
        <taxon>Alphaproteobacteria</taxon>
        <taxon>Acetobacterales</taxon>
        <taxon>Roseomonadaceae</taxon>
        <taxon>Muricoccus</taxon>
    </lineage>
</organism>
<dbReference type="PROSITE" id="PS01047">
    <property type="entry name" value="HMA_1"/>
    <property type="match status" value="2"/>
</dbReference>
<evidence type="ECO:0000256" key="17">
    <source>
        <dbReference type="ARBA" id="ARBA00023136"/>
    </source>
</evidence>
<dbReference type="SUPFAM" id="SSF81653">
    <property type="entry name" value="Calcium ATPase, transduction domain A"/>
    <property type="match status" value="1"/>
</dbReference>
<keyword evidence="5 18" id="KW-1003">Cell membrane</keyword>
<dbReference type="Proteomes" id="UP000580654">
    <property type="component" value="Unassembled WGS sequence"/>
</dbReference>
<dbReference type="Gene3D" id="3.40.1110.10">
    <property type="entry name" value="Calcium-transporting ATPase, cytoplasmic domain N"/>
    <property type="match status" value="1"/>
</dbReference>
<evidence type="ECO:0000313" key="22">
    <source>
        <dbReference type="Proteomes" id="UP000580654"/>
    </source>
</evidence>
<dbReference type="NCBIfam" id="TIGR01511">
    <property type="entry name" value="ATPase-IB1_Cu"/>
    <property type="match status" value="1"/>
</dbReference>
<keyword evidence="13" id="KW-1278">Translocase</keyword>
<feature type="compositionally biased region" description="Basic and acidic residues" evidence="19">
    <location>
        <begin position="157"/>
        <end position="167"/>
    </location>
</feature>
<dbReference type="Pfam" id="PF00122">
    <property type="entry name" value="E1-E2_ATPase"/>
    <property type="match status" value="1"/>
</dbReference>
<dbReference type="Pfam" id="PF00403">
    <property type="entry name" value="HMA"/>
    <property type="match status" value="2"/>
</dbReference>
<proteinExistence type="inferred from homology"/>
<evidence type="ECO:0000256" key="4">
    <source>
        <dbReference type="ARBA" id="ARBA00022448"/>
    </source>
</evidence>
<keyword evidence="22" id="KW-1185">Reference proteome</keyword>
<dbReference type="PANTHER" id="PTHR43520:SF8">
    <property type="entry name" value="P-TYPE CU(+) TRANSPORTER"/>
    <property type="match status" value="1"/>
</dbReference>
<evidence type="ECO:0000256" key="11">
    <source>
        <dbReference type="ARBA" id="ARBA00022840"/>
    </source>
</evidence>
<evidence type="ECO:0000259" key="20">
    <source>
        <dbReference type="PROSITE" id="PS50846"/>
    </source>
</evidence>
<dbReference type="PROSITE" id="PS00154">
    <property type="entry name" value="ATPASE_E1_E2"/>
    <property type="match status" value="1"/>
</dbReference>
<keyword evidence="11 18" id="KW-0067">ATP-binding</keyword>
<keyword evidence="6 18" id="KW-0812">Transmembrane</keyword>
<evidence type="ECO:0000256" key="2">
    <source>
        <dbReference type="ARBA" id="ARBA00006024"/>
    </source>
</evidence>
<feature type="transmembrane region" description="Helical" evidence="18">
    <location>
        <begin position="429"/>
        <end position="449"/>
    </location>
</feature>
<dbReference type="SFLD" id="SFLDG00002">
    <property type="entry name" value="C1.7:_P-type_atpase_like"/>
    <property type="match status" value="1"/>
</dbReference>
<dbReference type="GO" id="GO:0140581">
    <property type="term" value="F:P-type monovalent copper transporter activity"/>
    <property type="evidence" value="ECO:0007669"/>
    <property type="project" value="UniProtKB-EC"/>
</dbReference>
<evidence type="ECO:0000313" key="21">
    <source>
        <dbReference type="EMBL" id="MBB5693770.1"/>
    </source>
</evidence>
<keyword evidence="17 18" id="KW-0472">Membrane</keyword>
<keyword evidence="4" id="KW-0813">Transport</keyword>
<keyword evidence="14 18" id="KW-1133">Transmembrane helix</keyword>
<name>A0A840Y2A6_9PROT</name>
<feature type="region of interest" description="Disordered" evidence="19">
    <location>
        <begin position="133"/>
        <end position="167"/>
    </location>
</feature>
<evidence type="ECO:0000256" key="10">
    <source>
        <dbReference type="ARBA" id="ARBA00022796"/>
    </source>
</evidence>
<dbReference type="NCBIfam" id="TIGR01494">
    <property type="entry name" value="ATPase_P-type"/>
    <property type="match status" value="1"/>
</dbReference>
<dbReference type="InterPro" id="IPR059000">
    <property type="entry name" value="ATPase_P-type_domA"/>
</dbReference>
<dbReference type="InterPro" id="IPR001757">
    <property type="entry name" value="P_typ_ATPase"/>
</dbReference>
<evidence type="ECO:0000256" key="5">
    <source>
        <dbReference type="ARBA" id="ARBA00022475"/>
    </source>
</evidence>
<evidence type="ECO:0000256" key="1">
    <source>
        <dbReference type="ARBA" id="ARBA00004651"/>
    </source>
</evidence>
<dbReference type="GO" id="GO:0005507">
    <property type="term" value="F:copper ion binding"/>
    <property type="evidence" value="ECO:0007669"/>
    <property type="project" value="InterPro"/>
</dbReference>
<dbReference type="PRINTS" id="PR00943">
    <property type="entry name" value="CUATPASE"/>
</dbReference>